<evidence type="ECO:0000256" key="3">
    <source>
        <dbReference type="ARBA" id="ARBA00023315"/>
    </source>
</evidence>
<dbReference type="InterPro" id="IPR045304">
    <property type="entry name" value="LbH_SAT"/>
</dbReference>
<dbReference type="InterPro" id="IPR053376">
    <property type="entry name" value="Serine_acetyltransferase"/>
</dbReference>
<dbReference type="Proteomes" id="UP000186744">
    <property type="component" value="Unassembled WGS sequence"/>
</dbReference>
<dbReference type="STRING" id="373668.SAMN05421786_1011051"/>
<dbReference type="InterPro" id="IPR011004">
    <property type="entry name" value="Trimer_LpxA-like_sf"/>
</dbReference>
<dbReference type="PANTHER" id="PTHR42811">
    <property type="entry name" value="SERINE ACETYLTRANSFERASE"/>
    <property type="match status" value="1"/>
</dbReference>
<dbReference type="AlphaFoldDB" id="A0A1N7L6G2"/>
<dbReference type="GO" id="GO:0016746">
    <property type="term" value="F:acyltransferase activity"/>
    <property type="evidence" value="ECO:0007669"/>
    <property type="project" value="UniProtKB-KW"/>
</dbReference>
<dbReference type="SUPFAM" id="SSF51161">
    <property type="entry name" value="Trimeric LpxA-like enzymes"/>
    <property type="match status" value="1"/>
</dbReference>
<dbReference type="RefSeq" id="WP_076550417.1">
    <property type="nucleotide sequence ID" value="NZ_FTOL01000001.1"/>
</dbReference>
<name>A0A1N7L6G2_9FLAO</name>
<organism evidence="4 5">
    <name type="scientific">Chryseobacterium ureilyticum</name>
    <dbReference type="NCBI Taxonomy" id="373668"/>
    <lineage>
        <taxon>Bacteria</taxon>
        <taxon>Pseudomonadati</taxon>
        <taxon>Bacteroidota</taxon>
        <taxon>Flavobacteriia</taxon>
        <taxon>Flavobacteriales</taxon>
        <taxon>Weeksellaceae</taxon>
        <taxon>Chryseobacterium group</taxon>
        <taxon>Chryseobacterium</taxon>
    </lineage>
</organism>
<proteinExistence type="predicted"/>
<evidence type="ECO:0000256" key="1">
    <source>
        <dbReference type="ARBA" id="ARBA00022605"/>
    </source>
</evidence>
<accession>A0A1N7L6G2</accession>
<gene>
    <name evidence="4" type="ORF">SAMN05421786_1011051</name>
</gene>
<keyword evidence="2 4" id="KW-0808">Transferase</keyword>
<keyword evidence="5" id="KW-1185">Reference proteome</keyword>
<dbReference type="GO" id="GO:0008652">
    <property type="term" value="P:amino acid biosynthetic process"/>
    <property type="evidence" value="ECO:0007669"/>
    <property type="project" value="UniProtKB-KW"/>
</dbReference>
<dbReference type="Gene3D" id="1.10.3130.10">
    <property type="entry name" value="serine acetyltransferase, domain 1"/>
    <property type="match status" value="1"/>
</dbReference>
<dbReference type="CDD" id="cd03354">
    <property type="entry name" value="LbH_SAT"/>
    <property type="match status" value="1"/>
</dbReference>
<evidence type="ECO:0000313" key="5">
    <source>
        <dbReference type="Proteomes" id="UP000186744"/>
    </source>
</evidence>
<reference evidence="5" key="1">
    <citation type="submission" date="2017-01" db="EMBL/GenBank/DDBJ databases">
        <authorList>
            <person name="Varghese N."/>
            <person name="Submissions S."/>
        </authorList>
    </citation>
    <scope>NUCLEOTIDE SEQUENCE [LARGE SCALE GENOMIC DNA]</scope>
    <source>
        <strain evidence="5">DSM 18017</strain>
    </source>
</reference>
<dbReference type="Gene3D" id="2.160.10.10">
    <property type="entry name" value="Hexapeptide repeat proteins"/>
    <property type="match status" value="1"/>
</dbReference>
<evidence type="ECO:0000313" key="4">
    <source>
        <dbReference type="EMBL" id="SIS69404.1"/>
    </source>
</evidence>
<keyword evidence="3" id="KW-0012">Acyltransferase</keyword>
<keyword evidence="1" id="KW-0028">Amino-acid biosynthesis</keyword>
<dbReference type="EMBL" id="FTOL01000001">
    <property type="protein sequence ID" value="SIS69404.1"/>
    <property type="molecule type" value="Genomic_DNA"/>
</dbReference>
<dbReference type="InterPro" id="IPR042122">
    <property type="entry name" value="Ser_AcTrfase_N_sf"/>
</dbReference>
<dbReference type="NCBIfam" id="NF041874">
    <property type="entry name" value="EPS_EpsC"/>
    <property type="match status" value="1"/>
</dbReference>
<evidence type="ECO:0000256" key="2">
    <source>
        <dbReference type="ARBA" id="ARBA00022679"/>
    </source>
</evidence>
<dbReference type="OrthoDB" id="9801456at2"/>
<sequence length="276" mass="31136">MAIPINLIARIHQTKQNNIHGFFDKIKTKKWVKDLYEVLFLPQNDNSEEQLKSRFEDLQKTLLDLITIITADKENAETHVKQFFETLPELYDQLVLDAKSILEFDPAADSLEEVYLAYPGFFATYVYRISHQLWSQEVKILPRVISEYAHSKTGIDIHPGAVIGESFFIDHGTGIVIGETTIIGNHVKIYQGVTLGALNVSKEKANQKRHPNIEDHVIIYSGATILGGNTTIGRESIIGGNVWVTQDVPPHSLVYHKSEIKIKDNSSLPESLTFVI</sequence>
<protein>
    <submittedName>
        <fullName evidence="4">Serine O-acetyltransferase</fullName>
    </submittedName>
</protein>